<dbReference type="PANTHER" id="PTHR41146:SF1">
    <property type="entry name" value="DIURETIC HORMONE CLASS 2"/>
    <property type="match status" value="1"/>
</dbReference>
<dbReference type="GO" id="GO:0007589">
    <property type="term" value="P:body fluid secretion"/>
    <property type="evidence" value="ECO:0007669"/>
    <property type="project" value="InterPro"/>
</dbReference>
<evidence type="ECO:0000256" key="3">
    <source>
        <dbReference type="ARBA" id="ARBA00022525"/>
    </source>
</evidence>
<dbReference type="GO" id="GO:0005615">
    <property type="term" value="C:extracellular space"/>
    <property type="evidence" value="ECO:0007669"/>
    <property type="project" value="TreeGrafter"/>
</dbReference>
<feature type="transmembrane region" description="Helical" evidence="4">
    <location>
        <begin position="118"/>
        <end position="137"/>
    </location>
</feature>
<evidence type="ECO:0000256" key="1">
    <source>
        <dbReference type="ARBA" id="ARBA00004613"/>
    </source>
</evidence>
<comment type="subcellular location">
    <subcellularLocation>
        <location evidence="1">Secreted</location>
    </subcellularLocation>
</comment>
<dbReference type="VEuPathDB" id="VectorBase:ACON2_037707"/>
<sequence>MVETFGQGKASGQVKDSEYTIGKGPLSSAQTLNLVVIKALSRVLQPRGLEQDSNDFPCTRISPFGVFGALKNLGTCCRGRGGVERKGGVQFLCRLLSWCNERAALNSNIMQLRRVTEASWASAIALTILLLVFASTIDTTSALSYRGYKQETKEQPDDVLIDLIARYGHTMLRAKDELENSKRTVDFGLSRGYSGAQEAKHRMAMAVANFAGGPGRKRRFEGIML</sequence>
<keyword evidence="4" id="KW-0812">Transmembrane</keyword>
<dbReference type="EnsemblMetazoa" id="ACOM034039-RA">
    <property type="protein sequence ID" value="ACOM034039-PA.1"/>
    <property type="gene ID" value="ACOM034039"/>
</dbReference>
<keyword evidence="4" id="KW-0472">Membrane</keyword>
<keyword evidence="3" id="KW-0964">Secreted</keyword>
<evidence type="ECO:0000313" key="5">
    <source>
        <dbReference type="EnsemblMetazoa" id="ACOM034039-PA.1"/>
    </source>
</evidence>
<dbReference type="Proteomes" id="UP000075882">
    <property type="component" value="Unassembled WGS sequence"/>
</dbReference>
<keyword evidence="4" id="KW-1133">Transmembrane helix</keyword>
<evidence type="ECO:0008006" key="6">
    <source>
        <dbReference type="Google" id="ProtNLM"/>
    </source>
</evidence>
<protein>
    <recommendedName>
        <fullName evidence="6">Diuretic hormone 31</fullName>
    </recommendedName>
</protein>
<dbReference type="PANTHER" id="PTHR41146">
    <property type="entry name" value="DIURETIC HORMONE CLASS 2"/>
    <property type="match status" value="1"/>
</dbReference>
<dbReference type="InterPro" id="IPR034439">
    <property type="entry name" value="DH2-like"/>
</dbReference>
<dbReference type="GO" id="GO:0008613">
    <property type="term" value="F:diuretic hormone activity"/>
    <property type="evidence" value="ECO:0007669"/>
    <property type="project" value="InterPro"/>
</dbReference>
<accession>A0A8W7PLY8</accession>
<comment type="similarity">
    <text evidence="2">Belongs to the diuretic hormone class 2 family.</text>
</comment>
<proteinExistence type="inferred from homology"/>
<organism evidence="5">
    <name type="scientific">Anopheles coluzzii</name>
    <name type="common">African malaria mosquito</name>
    <dbReference type="NCBI Taxonomy" id="1518534"/>
    <lineage>
        <taxon>Eukaryota</taxon>
        <taxon>Metazoa</taxon>
        <taxon>Ecdysozoa</taxon>
        <taxon>Arthropoda</taxon>
        <taxon>Hexapoda</taxon>
        <taxon>Insecta</taxon>
        <taxon>Pterygota</taxon>
        <taxon>Neoptera</taxon>
        <taxon>Endopterygota</taxon>
        <taxon>Diptera</taxon>
        <taxon>Nematocera</taxon>
        <taxon>Culicoidea</taxon>
        <taxon>Culicidae</taxon>
        <taxon>Anophelinae</taxon>
        <taxon>Anopheles</taxon>
    </lineage>
</organism>
<name>A0A8W7PLY8_ANOCL</name>
<evidence type="ECO:0000256" key="2">
    <source>
        <dbReference type="ARBA" id="ARBA00007773"/>
    </source>
</evidence>
<dbReference type="AlphaFoldDB" id="A0A8W7PLY8"/>
<reference evidence="5" key="1">
    <citation type="submission" date="2022-08" db="UniProtKB">
        <authorList>
            <consortium name="EnsemblMetazoa"/>
        </authorList>
    </citation>
    <scope>IDENTIFICATION</scope>
</reference>
<evidence type="ECO:0000256" key="4">
    <source>
        <dbReference type="SAM" id="Phobius"/>
    </source>
</evidence>
<dbReference type="GO" id="GO:0001664">
    <property type="term" value="F:G protein-coupled receptor binding"/>
    <property type="evidence" value="ECO:0007669"/>
    <property type="project" value="TreeGrafter"/>
</dbReference>